<reference evidence="6 7" key="1">
    <citation type="journal article" date="2014" name="BMC Genomics">
        <title>Genome based analysis of type-I polyketide synthase and nonribosomal peptide synthetase gene clusters in seven strains of five representative Nocardia species.</title>
        <authorList>
            <person name="Komaki H."/>
            <person name="Ichikawa N."/>
            <person name="Hosoyama A."/>
            <person name="Takahashi-Nakaguchi A."/>
            <person name="Matsuzawa T."/>
            <person name="Suzuki K."/>
            <person name="Fujita N."/>
            <person name="Gonoi T."/>
        </authorList>
    </citation>
    <scope>NUCLEOTIDE SEQUENCE [LARGE SCALE GENOMIC DNA]</scope>
    <source>
        <strain evidence="6 7">NBRC 15531</strain>
    </source>
</reference>
<evidence type="ECO:0000313" key="7">
    <source>
        <dbReference type="Proteomes" id="UP000017048"/>
    </source>
</evidence>
<dbReference type="PANTHER" id="PTHR13847:SF274">
    <property type="entry name" value="RIESKE 2FE-2S IRON-SULFUR PROTEIN YHFW-RELATED"/>
    <property type="match status" value="1"/>
</dbReference>
<keyword evidence="4" id="KW-0411">Iron-sulfur</keyword>
<dbReference type="Proteomes" id="UP000017048">
    <property type="component" value="Unassembled WGS sequence"/>
</dbReference>
<dbReference type="eggNOG" id="COG0665">
    <property type="taxonomic scope" value="Bacteria"/>
</dbReference>
<evidence type="ECO:0000256" key="4">
    <source>
        <dbReference type="ARBA" id="ARBA00023014"/>
    </source>
</evidence>
<dbReference type="GO" id="GO:0016705">
    <property type="term" value="F:oxidoreductase activity, acting on paired donors, with incorporation or reduction of molecular oxygen"/>
    <property type="evidence" value="ECO:0007669"/>
    <property type="project" value="UniProtKB-ARBA"/>
</dbReference>
<dbReference type="EMBL" id="BAFO02000021">
    <property type="protein sequence ID" value="GAD84179.1"/>
    <property type="molecule type" value="Genomic_DNA"/>
</dbReference>
<name>U5EGB0_NOCAS</name>
<dbReference type="RefSeq" id="WP_019047753.1">
    <property type="nucleotide sequence ID" value="NZ_BAFO02000021.1"/>
</dbReference>
<dbReference type="GO" id="GO:0046872">
    <property type="term" value="F:metal ion binding"/>
    <property type="evidence" value="ECO:0007669"/>
    <property type="project" value="UniProtKB-KW"/>
</dbReference>
<dbReference type="PANTHER" id="PTHR13847">
    <property type="entry name" value="SARCOSINE DEHYDROGENASE-RELATED"/>
    <property type="match status" value="1"/>
</dbReference>
<dbReference type="PROSITE" id="PS51296">
    <property type="entry name" value="RIESKE"/>
    <property type="match status" value="1"/>
</dbReference>
<dbReference type="Gene3D" id="3.30.9.10">
    <property type="entry name" value="D-Amino Acid Oxidase, subunit A, domain 2"/>
    <property type="match status" value="1"/>
</dbReference>
<dbReference type="GO" id="GO:0051537">
    <property type="term" value="F:2 iron, 2 sulfur cluster binding"/>
    <property type="evidence" value="ECO:0007669"/>
    <property type="project" value="UniProtKB-KW"/>
</dbReference>
<evidence type="ECO:0000313" key="6">
    <source>
        <dbReference type="EMBL" id="GAD84179.1"/>
    </source>
</evidence>
<dbReference type="Gene3D" id="3.50.50.60">
    <property type="entry name" value="FAD/NAD(P)-binding domain"/>
    <property type="match status" value="1"/>
</dbReference>
<dbReference type="InterPro" id="IPR036188">
    <property type="entry name" value="FAD/NAD-bd_sf"/>
</dbReference>
<comment type="caution">
    <text evidence="6">The sequence shown here is derived from an EMBL/GenBank/DDBJ whole genome shotgun (WGS) entry which is preliminary data.</text>
</comment>
<accession>U5EGB0</accession>
<evidence type="ECO:0000256" key="3">
    <source>
        <dbReference type="ARBA" id="ARBA00023004"/>
    </source>
</evidence>
<dbReference type="GO" id="GO:0005737">
    <property type="term" value="C:cytoplasm"/>
    <property type="evidence" value="ECO:0007669"/>
    <property type="project" value="TreeGrafter"/>
</dbReference>
<dbReference type="Pfam" id="PF00355">
    <property type="entry name" value="Rieske"/>
    <property type="match status" value="1"/>
</dbReference>
<feature type="domain" description="Rieske" evidence="5">
    <location>
        <begin position="410"/>
        <end position="493"/>
    </location>
</feature>
<keyword evidence="2" id="KW-0479">Metal-binding</keyword>
<proteinExistence type="predicted"/>
<dbReference type="STRING" id="1824.SAMN05444423_108118"/>
<dbReference type="SUPFAM" id="SSF51905">
    <property type="entry name" value="FAD/NAD(P)-binding domain"/>
    <property type="match status" value="1"/>
</dbReference>
<dbReference type="InterPro" id="IPR006076">
    <property type="entry name" value="FAD-dep_OxRdtase"/>
</dbReference>
<evidence type="ECO:0000259" key="5">
    <source>
        <dbReference type="PROSITE" id="PS51296"/>
    </source>
</evidence>
<keyword evidence="7" id="KW-1185">Reference proteome</keyword>
<dbReference type="Gene3D" id="2.102.10.10">
    <property type="entry name" value="Rieske [2Fe-2S] iron-sulphur domain"/>
    <property type="match status" value="1"/>
</dbReference>
<sequence length="493" mass="52438">MTSFWLHDAEVPARLRLTPGSRYETVVLGGGLVGLATALLLAEAGREVAVVEARRVGAGTTAASTAKISLLQGTRGQRIASRHGSAILSRYLAANIDGLDWLLNFCAGHDIDTQRVSALTYAQDTSEIAAVRAEFEATRAAGLPTEFVDDLDVPFPAYGAVRLREQAQVDPMALLAALAADVEAHGAPIFESTRAQSLRHRDGEVVIGTEHGEVRAADVVVATGTPIFDRGGFFARLTAQRSYLAAFRVPGPVPQEMYLSAGQPTRSLRVFPDTDGDVLFVGGSGHEVGRADSANAHAREVLDWTRRWFPGAEPLSRWSAQDYHPVGELPYVGPLVPGRDEVLVATGLAKWGLTNGAAAALALAGRITGKRPPWTRTLSTWRPDEVTSIVAGTKANAAVARYLSTGWLGLLGPGEHGVPREGCGRIERRGLHPTAVSTVDGVTTAVSAVCPHLHGIVRWNDAERTWDCPLHGSRFGPDGAVLEGPATEPLPPR</sequence>
<organism evidence="6 7">
    <name type="scientific">Nocardia asteroides NBRC 15531</name>
    <dbReference type="NCBI Taxonomy" id="1110697"/>
    <lineage>
        <taxon>Bacteria</taxon>
        <taxon>Bacillati</taxon>
        <taxon>Actinomycetota</taxon>
        <taxon>Actinomycetes</taxon>
        <taxon>Mycobacteriales</taxon>
        <taxon>Nocardiaceae</taxon>
        <taxon>Nocardia</taxon>
    </lineage>
</organism>
<keyword evidence="1" id="KW-0001">2Fe-2S</keyword>
<dbReference type="InterPro" id="IPR036922">
    <property type="entry name" value="Rieske_2Fe-2S_sf"/>
</dbReference>
<evidence type="ECO:0000256" key="1">
    <source>
        <dbReference type="ARBA" id="ARBA00022714"/>
    </source>
</evidence>
<keyword evidence="3" id="KW-0408">Iron</keyword>
<dbReference type="SUPFAM" id="SSF50022">
    <property type="entry name" value="ISP domain"/>
    <property type="match status" value="1"/>
</dbReference>
<dbReference type="InterPro" id="IPR017941">
    <property type="entry name" value="Rieske_2Fe-2S"/>
</dbReference>
<dbReference type="eggNOG" id="COG0723">
    <property type="taxonomic scope" value="Bacteria"/>
</dbReference>
<protein>
    <submittedName>
        <fullName evidence="6">Oxidoreductase</fullName>
    </submittedName>
</protein>
<evidence type="ECO:0000256" key="2">
    <source>
        <dbReference type="ARBA" id="ARBA00022723"/>
    </source>
</evidence>
<gene>
    <name evidence="6" type="ORF">NCAST_21_01300</name>
</gene>
<dbReference type="GO" id="GO:0004497">
    <property type="term" value="F:monooxygenase activity"/>
    <property type="evidence" value="ECO:0007669"/>
    <property type="project" value="UniProtKB-ARBA"/>
</dbReference>
<dbReference type="AlphaFoldDB" id="U5EGB0"/>
<dbReference type="OrthoDB" id="9767869at2"/>
<dbReference type="GeneID" id="91518342"/>
<dbReference type="Pfam" id="PF01266">
    <property type="entry name" value="DAO"/>
    <property type="match status" value="1"/>
</dbReference>